<dbReference type="GO" id="GO:0030409">
    <property type="term" value="F:glutamate formimidoyltransferase activity"/>
    <property type="evidence" value="ECO:0007669"/>
    <property type="project" value="UniProtKB-EC"/>
</dbReference>
<comment type="subunit">
    <text evidence="18">Homooctamer, including four polyglutamate binding sites. The subunits are arranged as a tetramer of dimers, and form a planar ring-shaped structure.</text>
</comment>
<dbReference type="PANTHER" id="PTHR12234:SF0">
    <property type="entry name" value="FORMIMIDOYLTRANSFERASE-CYCLODEAMINASE"/>
    <property type="match status" value="1"/>
</dbReference>
<evidence type="ECO:0000256" key="14">
    <source>
        <dbReference type="ARBA" id="ARBA00023212"/>
    </source>
</evidence>
<comment type="similarity">
    <text evidence="5">In the C-terminal section; belongs to the cyclodeaminase/cyclohydrolase family.</text>
</comment>
<dbReference type="InterPro" id="IPR037064">
    <property type="entry name" value="Formiminotransferase_N_sf"/>
</dbReference>
<dbReference type="RefSeq" id="WP_015423948.1">
    <property type="nucleotide sequence ID" value="NC_020449.1"/>
</dbReference>
<evidence type="ECO:0000256" key="13">
    <source>
        <dbReference type="ARBA" id="ARBA00023034"/>
    </source>
</evidence>
<keyword evidence="14" id="KW-0206">Cytoskeleton</keyword>
<dbReference type="Pfam" id="PF02971">
    <property type="entry name" value="FTCD"/>
    <property type="match status" value="1"/>
</dbReference>
<evidence type="ECO:0000256" key="8">
    <source>
        <dbReference type="ARBA" id="ARBA00017787"/>
    </source>
</evidence>
<dbReference type="Pfam" id="PF07837">
    <property type="entry name" value="FTCD_N"/>
    <property type="match status" value="1"/>
</dbReference>
<dbReference type="SMART" id="SM01221">
    <property type="entry name" value="FTCD"/>
    <property type="match status" value="1"/>
</dbReference>
<dbReference type="FunFam" id="3.30.990.10:FF:000001">
    <property type="entry name" value="Formimidoyltransferase cyclodeaminase"/>
    <property type="match status" value="1"/>
</dbReference>
<comment type="pathway">
    <text evidence="3">Amino-acid degradation; L-histidine degradation into L-glutamate; L-glutamate from N-formimidoyl-L-glutamate (transferase route): step 1/1.</text>
</comment>
<evidence type="ECO:0000256" key="9">
    <source>
        <dbReference type="ARBA" id="ARBA00022490"/>
    </source>
</evidence>
<dbReference type="GO" id="GO:0019557">
    <property type="term" value="P:L-histidine catabolic process to glutamate and formate"/>
    <property type="evidence" value="ECO:0007669"/>
    <property type="project" value="UniProtKB-UniPathway"/>
</dbReference>
<dbReference type="GO" id="GO:0005814">
    <property type="term" value="C:centriole"/>
    <property type="evidence" value="ECO:0007669"/>
    <property type="project" value="UniProtKB-SubCell"/>
</dbReference>
<accession>B0VF35</accession>
<dbReference type="InterPro" id="IPR022384">
    <property type="entry name" value="FormiminoTrfase_cat_dom_sf"/>
</dbReference>
<dbReference type="eggNOG" id="COG3404">
    <property type="taxonomic scope" value="Bacteria"/>
</dbReference>
<dbReference type="KEGG" id="caci:CLOAM0177"/>
<dbReference type="Pfam" id="PF04961">
    <property type="entry name" value="FTCD_C"/>
    <property type="match status" value="1"/>
</dbReference>
<dbReference type="Gene3D" id="3.30.990.10">
    <property type="entry name" value="Formiminotransferase, N-terminal subdomain"/>
    <property type="match status" value="1"/>
</dbReference>
<evidence type="ECO:0000256" key="6">
    <source>
        <dbReference type="ARBA" id="ARBA00012252"/>
    </source>
</evidence>
<dbReference type="Gene3D" id="3.30.70.670">
    <property type="entry name" value="Formiminotransferase, C-terminal subdomain"/>
    <property type="match status" value="1"/>
</dbReference>
<dbReference type="InterPro" id="IPR012886">
    <property type="entry name" value="Formiminotransferase_N"/>
</dbReference>
<dbReference type="SUPFAM" id="SSF101262">
    <property type="entry name" value="Methenyltetrahydrofolate cyclohydrolase-like"/>
    <property type="match status" value="1"/>
</dbReference>
<evidence type="ECO:0000313" key="22">
    <source>
        <dbReference type="EMBL" id="CAO80087.1"/>
    </source>
</evidence>
<name>B0VF35_CLOAI</name>
<dbReference type="NCBIfam" id="TIGR02024">
    <property type="entry name" value="FtcD"/>
    <property type="match status" value="1"/>
</dbReference>
<dbReference type="InterPro" id="IPR004227">
    <property type="entry name" value="Formiminotransferase_cat"/>
</dbReference>
<dbReference type="InterPro" id="IPR007044">
    <property type="entry name" value="Cyclodeamin/CycHdrlase"/>
</dbReference>
<evidence type="ECO:0000256" key="18">
    <source>
        <dbReference type="ARBA" id="ARBA00025915"/>
    </source>
</evidence>
<dbReference type="InterPro" id="IPR037070">
    <property type="entry name" value="Formiminotransferase_C_sf"/>
</dbReference>
<dbReference type="InterPro" id="IPR036178">
    <property type="entry name" value="Formintransfe-cycloase-like_sf"/>
</dbReference>
<evidence type="ECO:0000259" key="20">
    <source>
        <dbReference type="SMART" id="SM01221"/>
    </source>
</evidence>
<gene>
    <name evidence="22" type="primary">ftcd</name>
    <name evidence="22" type="ordered locus">CLOAM0177</name>
</gene>
<evidence type="ECO:0000256" key="4">
    <source>
        <dbReference type="ARBA" id="ARBA00008297"/>
    </source>
</evidence>
<dbReference type="STRING" id="459349.CLOAM0177"/>
<proteinExistence type="inferred from homology"/>
<dbReference type="InterPro" id="IPR013802">
    <property type="entry name" value="Formiminotransferase_C"/>
</dbReference>
<dbReference type="GO" id="GO:0019556">
    <property type="term" value="P:L-histidine catabolic process to glutamate and formamide"/>
    <property type="evidence" value="ECO:0007669"/>
    <property type="project" value="UniProtKB-UniPathway"/>
</dbReference>
<evidence type="ECO:0000256" key="1">
    <source>
        <dbReference type="ARBA" id="ARBA00004114"/>
    </source>
</evidence>
<dbReference type="eggNOG" id="COG3643">
    <property type="taxonomic scope" value="Bacteria"/>
</dbReference>
<protein>
    <recommendedName>
        <fullName evidence="8">Formimidoyltransferase-cyclodeaminase</fullName>
        <ecNumber evidence="6">2.1.2.5</ecNumber>
        <ecNumber evidence="7">4.3.1.4</ecNumber>
    </recommendedName>
    <alternativeName>
        <fullName evidence="19">Formiminotransferase-cyclodeaminase</fullName>
    </alternativeName>
</protein>
<dbReference type="Proteomes" id="UP000002019">
    <property type="component" value="Chromosome"/>
</dbReference>
<comment type="similarity">
    <text evidence="4">In the N-terminal section; belongs to the formiminotransferase family.</text>
</comment>
<evidence type="ECO:0000256" key="2">
    <source>
        <dbReference type="ARBA" id="ARBA00004555"/>
    </source>
</evidence>
<evidence type="ECO:0000256" key="15">
    <source>
        <dbReference type="ARBA" id="ARBA00023239"/>
    </source>
</evidence>
<keyword evidence="9" id="KW-0963">Cytoplasm</keyword>
<organism evidence="22 23">
    <name type="scientific">Cloacimonas acidaminovorans (strain Evry)</name>
    <dbReference type="NCBI Taxonomy" id="459349"/>
    <lineage>
        <taxon>Bacteria</taxon>
        <taxon>Pseudomonadati</taxon>
        <taxon>Candidatus Cloacimonadota</taxon>
        <taxon>Candidatus Cloacimonadia</taxon>
        <taxon>Candidatus Cloacimonadales</taxon>
        <taxon>Candidatus Cloacimonadaceae</taxon>
        <taxon>Candidatus Cloacimonas</taxon>
    </lineage>
</organism>
<dbReference type="GO" id="GO:0005542">
    <property type="term" value="F:folic acid binding"/>
    <property type="evidence" value="ECO:0007669"/>
    <property type="project" value="UniProtKB-KW"/>
</dbReference>
<dbReference type="SMART" id="SM01222">
    <property type="entry name" value="FTCD_N"/>
    <property type="match status" value="1"/>
</dbReference>
<reference evidence="22 23" key="1">
    <citation type="journal article" date="2008" name="J. Bacteriol.">
        <title>'Candidatus Cloacamonas acidaminovorans': genome sequence reconstruction provides a first glimpse of a new bacterial division.</title>
        <authorList>
            <person name="Pelletier E."/>
            <person name="Kreimeyer A."/>
            <person name="Bocs S."/>
            <person name="Rouy Z."/>
            <person name="Gyapay G."/>
            <person name="Chouari R."/>
            <person name="Riviere D."/>
            <person name="Ganesan A."/>
            <person name="Daegelen P."/>
            <person name="Sghir A."/>
            <person name="Cohen G.N."/>
            <person name="Medigue C."/>
            <person name="Weissenbach J."/>
            <person name="Le Paslier D."/>
        </authorList>
    </citation>
    <scope>NUCLEOTIDE SEQUENCE [LARGE SCALE GENOMIC DNA]</scope>
    <source>
        <strain evidence="23">Evry</strain>
    </source>
</reference>
<evidence type="ECO:0000256" key="19">
    <source>
        <dbReference type="ARBA" id="ARBA00030029"/>
    </source>
</evidence>
<dbReference type="EMBL" id="CU466930">
    <property type="protein sequence ID" value="CAO80087.1"/>
    <property type="molecule type" value="Genomic_DNA"/>
</dbReference>
<sequence length="558" mass="61056">MKLMECVPNFSEGRDKTILDAIATAIKNVKGVALLDIDPGADTNRTVFTMAGEPEAVVEAAFQAIKKAAELIDMSKHKGAHPRMGATDVCPFIPISEMTMDECVEYAKQLGKRVGEELGIPVYLYEYAATKEEWRNLSNIRNGEYEALPEKAKDPYWKPDFGPHTFNAKSGATAIGAREFLIAYNINLNTRDKKKASEIAQIIRESGRPARDENGKLLKDENGNPIYIPGLFSHCKAVGWFIESYDRAQISINLTNYKITPPHLVLEKVRELASEMGMQVTGSELVGLIPKSALVEAGKFYLQRLQESTGIPEKMIMQTAIQSMGLAELAPFDLNKKVIEYAIAGKDLLVNLKVDAFCDLLSTDAPAPGGGSVSALCSAISGALSAMVANLTIGKKGYEKVTEEAMKLAPRGQEIKQKSLEVIDKDTDAFFALMDAMRLPKKTEEEIAYRKAQIENCTQQAINAPLETMRLAFSALELASKIAKIGNTNALSDAGVAALTAFCASQSAYYNILINIPGITDEEFKQKTLAEAKELLEKCKIIADSVEKYVCEQLKSKG</sequence>
<keyword evidence="13" id="KW-0333">Golgi apparatus</keyword>
<evidence type="ECO:0000256" key="12">
    <source>
        <dbReference type="ARBA" id="ARBA00022954"/>
    </source>
</evidence>
<evidence type="ECO:0000256" key="16">
    <source>
        <dbReference type="ARBA" id="ARBA00023268"/>
    </source>
</evidence>
<feature type="domain" description="Formiminotransferase N-terminal subdomain" evidence="21">
    <location>
        <begin position="2"/>
        <end position="179"/>
    </location>
</feature>
<evidence type="ECO:0000313" key="23">
    <source>
        <dbReference type="Proteomes" id="UP000002019"/>
    </source>
</evidence>
<dbReference type="OrthoDB" id="9773217at2"/>
<keyword evidence="23" id="KW-1185">Reference proteome</keyword>
<dbReference type="EC" id="4.3.1.4" evidence="7"/>
<keyword evidence="11" id="KW-0369">Histidine metabolism</keyword>
<evidence type="ECO:0000256" key="7">
    <source>
        <dbReference type="ARBA" id="ARBA00012998"/>
    </source>
</evidence>
<evidence type="ECO:0000256" key="11">
    <source>
        <dbReference type="ARBA" id="ARBA00022808"/>
    </source>
</evidence>
<dbReference type="SUPFAM" id="SSF55116">
    <property type="entry name" value="Formiminotransferase domain of formiminotransferase-cyclodeaminase"/>
    <property type="match status" value="2"/>
</dbReference>
<evidence type="ECO:0000259" key="21">
    <source>
        <dbReference type="SMART" id="SM01222"/>
    </source>
</evidence>
<dbReference type="GO" id="GO:0030412">
    <property type="term" value="F:formimidoyltetrahydrofolate cyclodeaminase activity"/>
    <property type="evidence" value="ECO:0007669"/>
    <property type="project" value="UniProtKB-EC"/>
</dbReference>
<comment type="subcellular location">
    <subcellularLocation>
        <location evidence="1">Cytoplasm</location>
        <location evidence="1">Cytoskeleton</location>
        <location evidence="1">Microtubule organizing center</location>
        <location evidence="1">Centrosome</location>
        <location evidence="1">Centriole</location>
    </subcellularLocation>
    <subcellularLocation>
        <location evidence="2">Golgi apparatus</location>
    </subcellularLocation>
</comment>
<dbReference type="Gene3D" id="1.20.120.680">
    <property type="entry name" value="Formiminotetrahydrofolate cyclodeaminase monomer, up-and-down helical bundle"/>
    <property type="match status" value="1"/>
</dbReference>
<keyword evidence="10 22" id="KW-0808">Transferase</keyword>
<keyword evidence="12" id="KW-0290">Folate-binding</keyword>
<dbReference type="AlphaFoldDB" id="B0VF35"/>
<feature type="domain" description="Formiminotransferase C-terminal subdomain" evidence="20">
    <location>
        <begin position="180"/>
        <end position="342"/>
    </location>
</feature>
<keyword evidence="15 22" id="KW-0456">Lyase</keyword>
<evidence type="ECO:0000256" key="3">
    <source>
        <dbReference type="ARBA" id="ARBA00005082"/>
    </source>
</evidence>
<evidence type="ECO:0000256" key="17">
    <source>
        <dbReference type="ARBA" id="ARBA00025506"/>
    </source>
</evidence>
<comment type="function">
    <text evidence="17">Folate-dependent enzyme, that displays both transferase and deaminase activity. Serves to channel one-carbon units from formiminoglutamate to the folate pool.</text>
</comment>
<dbReference type="InterPro" id="IPR051623">
    <property type="entry name" value="FTCD"/>
</dbReference>
<keyword evidence="16" id="KW-0511">Multifunctional enzyme</keyword>
<dbReference type="EC" id="2.1.2.5" evidence="6"/>
<dbReference type="UniPathway" id="UPA00379">
    <property type="reaction ID" value="UER00555"/>
</dbReference>
<evidence type="ECO:0000256" key="5">
    <source>
        <dbReference type="ARBA" id="ARBA00010825"/>
    </source>
</evidence>
<evidence type="ECO:0000256" key="10">
    <source>
        <dbReference type="ARBA" id="ARBA00022679"/>
    </source>
</evidence>
<dbReference type="HOGENOM" id="CLU_040037_1_0_0"/>
<dbReference type="PANTHER" id="PTHR12234">
    <property type="entry name" value="FORMIMINOTRANSFERASE-CYCLODEAMINASE"/>
    <property type="match status" value="1"/>
</dbReference>